<protein>
    <submittedName>
        <fullName evidence="4">SET-domain-containing protein</fullName>
    </submittedName>
</protein>
<dbReference type="Gene3D" id="2.170.270.10">
    <property type="entry name" value="SET domain"/>
    <property type="match status" value="1"/>
</dbReference>
<dbReference type="OrthoDB" id="6141102at2759"/>
<dbReference type="InterPro" id="IPR001214">
    <property type="entry name" value="SET_dom"/>
</dbReference>
<evidence type="ECO:0000313" key="5">
    <source>
        <dbReference type="Proteomes" id="UP000636479"/>
    </source>
</evidence>
<dbReference type="InterPro" id="IPR045318">
    <property type="entry name" value="EZH1/2-like"/>
</dbReference>
<dbReference type="InterPro" id="IPR046341">
    <property type="entry name" value="SET_dom_sf"/>
</dbReference>
<dbReference type="GeneID" id="59349333"/>
<evidence type="ECO:0000313" key="4">
    <source>
        <dbReference type="EMBL" id="KAF7294848.1"/>
    </source>
</evidence>
<dbReference type="Pfam" id="PF00856">
    <property type="entry name" value="SET"/>
    <property type="match status" value="1"/>
</dbReference>
<dbReference type="PANTHER" id="PTHR45747">
    <property type="entry name" value="HISTONE-LYSINE N-METHYLTRANSFERASE E(Z)"/>
    <property type="match status" value="1"/>
</dbReference>
<sequence length="717" mass="80512">MSASSSGVSQSQRDSDRVLAQNLRHQVLSEFHAWKIEHILKPAKEELEARFPSELEHEKFLSVSSWSRTQASARWHDPPHDDNVIIYHDLLGNSPPQRIDVAFIEAGRPARGEEYIPCPPYRYCAPISASFNAEVDSNSSAQYIPFPDDGTFPLDGYLATFKNCDWLSQGRDGKFSTVTPNPDDELITYETIRRLHYDHGFTEEDINTVLKTVDGMGGRPLRWGFENGLYSDESGFLWESSQRDIPNIIWADGHETATAPRLPPDFGGNVPCADQDLIARLNRNGKKFCPNLNCIMHCCRIHISHDWEEFAQPFYENIPQLTSRDLVVQKQQADNSGPCGDKCFLYALDQREDVDMDIEEASEGRALVQGLLKLQPDLCPCDLATIAGVDCDQAFHIRQAFVSDKDVSLSQFSPPHTPNTGRNKNKHRVPERMYYCAAYTRRFDSPQKQWARPPAAFKFHTRVPATILASAALLARIARVLKLRFIAEERANARQLVQLVCIAGPDATIPARNGDIAGYHPSKQWARRPPQCVPAAELRRSVIRSYARDATQSWLIIGLRRHTTYRPQELQTEKGKTKTILRKHGGPAWSMQVIVKTSKYGYGAFAERNINAGDLIGDYPGELIHDQHMRSEHRGILSTHMGTNYLFALGTGVVVDALSIGNPTRFLNDPKPRAANCVAGEVVVNGQRQIVIHATKQIRKGAELTLSYGEGYWNGSV</sequence>
<gene>
    <name evidence="4" type="ORF">MIND_01022700</name>
</gene>
<dbReference type="PANTHER" id="PTHR45747:SF4">
    <property type="entry name" value="HISTONE-LYSINE N-METHYLTRANSFERASE E(Z)"/>
    <property type="match status" value="1"/>
</dbReference>
<reference evidence="4" key="1">
    <citation type="submission" date="2020-05" db="EMBL/GenBank/DDBJ databases">
        <title>Mycena genomes resolve the evolution of fungal bioluminescence.</title>
        <authorList>
            <person name="Tsai I.J."/>
        </authorList>
    </citation>
    <scope>NUCLEOTIDE SEQUENCE</scope>
    <source>
        <strain evidence="4">171206Taipei</strain>
    </source>
</reference>
<dbReference type="SMART" id="SM00317">
    <property type="entry name" value="SET"/>
    <property type="match status" value="1"/>
</dbReference>
<feature type="domain" description="SET" evidence="3">
    <location>
        <begin position="591"/>
        <end position="709"/>
    </location>
</feature>
<dbReference type="AlphaFoldDB" id="A0A8H6S9L4"/>
<name>A0A8H6S9L4_9AGAR</name>
<dbReference type="GO" id="GO:0031507">
    <property type="term" value="P:heterochromatin formation"/>
    <property type="evidence" value="ECO:0007669"/>
    <property type="project" value="TreeGrafter"/>
</dbReference>
<dbReference type="Proteomes" id="UP000636479">
    <property type="component" value="Unassembled WGS sequence"/>
</dbReference>
<dbReference type="GO" id="GO:0003682">
    <property type="term" value="F:chromatin binding"/>
    <property type="evidence" value="ECO:0007669"/>
    <property type="project" value="TreeGrafter"/>
</dbReference>
<comment type="caution">
    <text evidence="4">The sequence shown here is derived from an EMBL/GenBank/DDBJ whole genome shotgun (WGS) entry which is preliminary data.</text>
</comment>
<keyword evidence="2" id="KW-0804">Transcription</keyword>
<dbReference type="RefSeq" id="XP_037216211.1">
    <property type="nucleotide sequence ID" value="XM_037366817.1"/>
</dbReference>
<keyword evidence="5" id="KW-1185">Reference proteome</keyword>
<dbReference type="EMBL" id="JACAZF010000009">
    <property type="protein sequence ID" value="KAF7294848.1"/>
    <property type="molecule type" value="Genomic_DNA"/>
</dbReference>
<keyword evidence="1" id="KW-0805">Transcription regulation</keyword>
<dbReference type="GO" id="GO:0046976">
    <property type="term" value="F:histone H3K27 methyltransferase activity"/>
    <property type="evidence" value="ECO:0007669"/>
    <property type="project" value="TreeGrafter"/>
</dbReference>
<accession>A0A8H6S9L4</accession>
<dbReference type="SUPFAM" id="SSF82199">
    <property type="entry name" value="SET domain"/>
    <property type="match status" value="1"/>
</dbReference>
<evidence type="ECO:0000256" key="1">
    <source>
        <dbReference type="ARBA" id="ARBA00023015"/>
    </source>
</evidence>
<evidence type="ECO:0000256" key="2">
    <source>
        <dbReference type="ARBA" id="ARBA00023163"/>
    </source>
</evidence>
<proteinExistence type="predicted"/>
<organism evidence="4 5">
    <name type="scientific">Mycena indigotica</name>
    <dbReference type="NCBI Taxonomy" id="2126181"/>
    <lineage>
        <taxon>Eukaryota</taxon>
        <taxon>Fungi</taxon>
        <taxon>Dikarya</taxon>
        <taxon>Basidiomycota</taxon>
        <taxon>Agaricomycotina</taxon>
        <taxon>Agaricomycetes</taxon>
        <taxon>Agaricomycetidae</taxon>
        <taxon>Agaricales</taxon>
        <taxon>Marasmiineae</taxon>
        <taxon>Mycenaceae</taxon>
        <taxon>Mycena</taxon>
    </lineage>
</organism>
<dbReference type="PROSITE" id="PS50280">
    <property type="entry name" value="SET"/>
    <property type="match status" value="1"/>
</dbReference>
<evidence type="ECO:0000259" key="3">
    <source>
        <dbReference type="PROSITE" id="PS50280"/>
    </source>
</evidence>
<dbReference type="GO" id="GO:0035098">
    <property type="term" value="C:ESC/E(Z) complex"/>
    <property type="evidence" value="ECO:0007669"/>
    <property type="project" value="TreeGrafter"/>
</dbReference>